<evidence type="ECO:0000256" key="3">
    <source>
        <dbReference type="ARBA" id="ARBA00022691"/>
    </source>
</evidence>
<dbReference type="PANTHER" id="PTHR11061:SF30">
    <property type="entry name" value="TRNA (URACIL(54)-C(5))-METHYLTRANSFERASE"/>
    <property type="match status" value="1"/>
</dbReference>
<reference evidence="5 6" key="1">
    <citation type="journal article" date="2015" name="Genome Announc.">
        <title>Expanding the biotechnology potential of lactobacilli through comparative genomics of 213 strains and associated genera.</title>
        <authorList>
            <person name="Sun Z."/>
            <person name="Harris H.M."/>
            <person name="McCann A."/>
            <person name="Guo C."/>
            <person name="Argimon S."/>
            <person name="Zhang W."/>
            <person name="Yang X."/>
            <person name="Jeffery I.B."/>
            <person name="Cooney J.C."/>
            <person name="Kagawa T.F."/>
            <person name="Liu W."/>
            <person name="Song Y."/>
            <person name="Salvetti E."/>
            <person name="Wrobel A."/>
            <person name="Rasinkangas P."/>
            <person name="Parkhill J."/>
            <person name="Rea M.C."/>
            <person name="O'Sullivan O."/>
            <person name="Ritari J."/>
            <person name="Douillard F.P."/>
            <person name="Paul Ross R."/>
            <person name="Yang R."/>
            <person name="Briner A.E."/>
            <person name="Felis G.E."/>
            <person name="de Vos W.M."/>
            <person name="Barrangou R."/>
            <person name="Klaenhammer T.R."/>
            <person name="Caufield P.W."/>
            <person name="Cui Y."/>
            <person name="Zhang H."/>
            <person name="O'Toole P.W."/>
        </authorList>
    </citation>
    <scope>NUCLEOTIDE SEQUENCE [LARGE SCALE GENOMIC DNA]</scope>
    <source>
        <strain evidence="5 6">DSM 16761</strain>
    </source>
</reference>
<dbReference type="RefSeq" id="WP_236692606.1">
    <property type="nucleotide sequence ID" value="NZ_AZFU01000034.1"/>
</dbReference>
<dbReference type="SUPFAM" id="SSF53335">
    <property type="entry name" value="S-adenosyl-L-methionine-dependent methyltransferases"/>
    <property type="match status" value="1"/>
</dbReference>
<dbReference type="PANTHER" id="PTHR11061">
    <property type="entry name" value="RNA M5U METHYLTRANSFERASE"/>
    <property type="match status" value="1"/>
</dbReference>
<sequence length="151" mass="17034">MQADDDLIDAYCGVGSFGLIAADKVKSVRDVDSERTTIEDARFNTRKNKVENANFYIGNADQVMNRLAKNNENTSVIIAIAPKKGLLKGFIEASVKMQPREFIYLSFNPDTLVRDLKYFKQNAYETKAITPIDVAPQTLDMMCICRLDKEN</sequence>
<evidence type="ECO:0000313" key="5">
    <source>
        <dbReference type="EMBL" id="KRM02923.1"/>
    </source>
</evidence>
<dbReference type="PATRIC" id="fig|1423767.3.peg.1355"/>
<dbReference type="Gene3D" id="3.40.50.150">
    <property type="entry name" value="Vaccinia Virus protein VP39"/>
    <property type="match status" value="1"/>
</dbReference>
<name>A0A0R1VFL6_9LACO</name>
<dbReference type="EMBL" id="AZFU01000034">
    <property type="protein sequence ID" value="KRM02923.1"/>
    <property type="molecule type" value="Genomic_DNA"/>
</dbReference>
<dbReference type="GO" id="GO:0070475">
    <property type="term" value="P:rRNA base methylation"/>
    <property type="evidence" value="ECO:0007669"/>
    <property type="project" value="TreeGrafter"/>
</dbReference>
<keyword evidence="3 4" id="KW-0949">S-adenosyl-L-methionine</keyword>
<evidence type="ECO:0000256" key="4">
    <source>
        <dbReference type="PROSITE-ProRule" id="PRU01024"/>
    </source>
</evidence>
<organism evidence="5 6">
    <name type="scientific">Lactobacillus kitasatonis DSM 16761 = JCM 1039</name>
    <dbReference type="NCBI Taxonomy" id="1423767"/>
    <lineage>
        <taxon>Bacteria</taxon>
        <taxon>Bacillati</taxon>
        <taxon>Bacillota</taxon>
        <taxon>Bacilli</taxon>
        <taxon>Lactobacillales</taxon>
        <taxon>Lactobacillaceae</taxon>
        <taxon>Lactobacillus</taxon>
    </lineage>
</organism>
<dbReference type="AlphaFoldDB" id="A0A0R1VFL6"/>
<dbReference type="InterPro" id="IPR010280">
    <property type="entry name" value="U5_MeTrfase_fam"/>
</dbReference>
<keyword evidence="2 4" id="KW-0808">Transferase</keyword>
<comment type="caution">
    <text evidence="5">The sequence shown here is derived from an EMBL/GenBank/DDBJ whole genome shotgun (WGS) entry which is preliminary data.</text>
</comment>
<keyword evidence="1 4" id="KW-0489">Methyltransferase</keyword>
<dbReference type="GO" id="GO:0070041">
    <property type="term" value="F:rRNA (uridine-C5-)-methyltransferase activity"/>
    <property type="evidence" value="ECO:0007669"/>
    <property type="project" value="TreeGrafter"/>
</dbReference>
<accession>A0A0R1VFL6</accession>
<evidence type="ECO:0000313" key="6">
    <source>
        <dbReference type="Proteomes" id="UP000051307"/>
    </source>
</evidence>
<feature type="binding site" evidence="4">
    <location>
        <position position="11"/>
    </location>
    <ligand>
        <name>S-adenosyl-L-methionine</name>
        <dbReference type="ChEBI" id="CHEBI:59789"/>
    </ligand>
</feature>
<feature type="binding site" evidence="4">
    <location>
        <position position="32"/>
    </location>
    <ligand>
        <name>S-adenosyl-L-methionine</name>
        <dbReference type="ChEBI" id="CHEBI:59789"/>
    </ligand>
</feature>
<dbReference type="PROSITE" id="PS51687">
    <property type="entry name" value="SAM_MT_RNA_M5U"/>
    <property type="match status" value="1"/>
</dbReference>
<dbReference type="eggNOG" id="COG2265">
    <property type="taxonomic scope" value="Bacteria"/>
</dbReference>
<evidence type="ECO:0000256" key="2">
    <source>
        <dbReference type="ARBA" id="ARBA00022679"/>
    </source>
</evidence>
<dbReference type="Proteomes" id="UP000051307">
    <property type="component" value="Unassembled WGS sequence"/>
</dbReference>
<dbReference type="InterPro" id="IPR029063">
    <property type="entry name" value="SAM-dependent_MTases_sf"/>
</dbReference>
<dbReference type="Pfam" id="PF05958">
    <property type="entry name" value="tRNA_U5-meth_tr"/>
    <property type="match status" value="1"/>
</dbReference>
<evidence type="ECO:0000256" key="1">
    <source>
        <dbReference type="ARBA" id="ARBA00022603"/>
    </source>
</evidence>
<proteinExistence type="inferred from homology"/>
<gene>
    <name evidence="5" type="ORF">FC59_GL001305</name>
</gene>
<protein>
    <submittedName>
        <fullName evidence="5">TrmA family tRNA (Uracil-5-)-methyltransferase</fullName>
    </submittedName>
</protein>
<comment type="caution">
    <text evidence="4">Lacks conserved residue(s) required for the propagation of feature annotation.</text>
</comment>
<comment type="similarity">
    <text evidence="4">Belongs to the class I-like SAM-binding methyltransferase superfamily. RNA M5U methyltransferase family.</text>
</comment>